<accession>A0A8J2I2S0</accession>
<dbReference type="EMBL" id="CAJRGZ010000019">
    <property type="protein sequence ID" value="CAG5163200.1"/>
    <property type="molecule type" value="Genomic_DNA"/>
</dbReference>
<dbReference type="PANTHER" id="PTHR41813:SF2">
    <property type="entry name" value="REGULATOR PAB1642, PUTATIVE (AFU_ORTHOLOGUE AFUA_3G11955)-RELATED"/>
    <property type="match status" value="1"/>
</dbReference>
<sequence length="416" mass="46311">MNKYFDEFFDDSSGRKCACVRCLSCGFVRAKNTTRQAEHLAECKEFLSTTEGQELLMKENLARNEQQNQNSGVWNGAKPNPNLVVNGLGLNQPRGGTTTNTLGPNPSLANHLLDQTEDALMGASRHIFLMHAGCGSLTKDALNQWLAQIGYISRSLISFTGTLIGKIRIPETPDLELDSTFRCLDLLCSAVNNTKKELEFLEAAKRKYGLGVKFDEPRPPTKGFIDLFNSASCPSATLLEGMVMLWAIELLFYRSFSYAGTFVNQSTSRITQQDTHYLPSSSVPFQTPAIPWRGQAQTSNDHNRALREALIENWKSENFGCFVAACKSMVDELVNVQTSKNGGAELLACERVFKQAIWLWGQLFPEVMVLGEQDNFHDRQNIQEDEENSAMNGTDSADDSPEVDDERNARASIHSL</sequence>
<dbReference type="GeneID" id="67018266"/>
<dbReference type="SUPFAM" id="SSF48613">
    <property type="entry name" value="Heme oxygenase-like"/>
    <property type="match status" value="1"/>
</dbReference>
<proteinExistence type="predicted"/>
<evidence type="ECO:0000313" key="3">
    <source>
        <dbReference type="Proteomes" id="UP000676310"/>
    </source>
</evidence>
<feature type="compositionally biased region" description="Acidic residues" evidence="1">
    <location>
        <begin position="396"/>
        <end position="405"/>
    </location>
</feature>
<dbReference type="RefSeq" id="XP_043169939.1">
    <property type="nucleotide sequence ID" value="XM_043314004.1"/>
</dbReference>
<evidence type="ECO:0008006" key="4">
    <source>
        <dbReference type="Google" id="ProtNLM"/>
    </source>
</evidence>
<keyword evidence="3" id="KW-1185">Reference proteome</keyword>
<comment type="caution">
    <text evidence="2">The sequence shown here is derived from an EMBL/GenBank/DDBJ whole genome shotgun (WGS) entry which is preliminary data.</text>
</comment>
<gene>
    <name evidence="2" type="ORF">ALTATR162_LOCUS6383</name>
</gene>
<reference evidence="2" key="1">
    <citation type="submission" date="2021-05" db="EMBL/GenBank/DDBJ databases">
        <authorList>
            <person name="Stam R."/>
        </authorList>
    </citation>
    <scope>NUCLEOTIDE SEQUENCE</scope>
    <source>
        <strain evidence="2">CS162</strain>
    </source>
</reference>
<evidence type="ECO:0000256" key="1">
    <source>
        <dbReference type="SAM" id="MobiDB-lite"/>
    </source>
</evidence>
<evidence type="ECO:0000313" key="2">
    <source>
        <dbReference type="EMBL" id="CAG5163200.1"/>
    </source>
</evidence>
<dbReference type="OrthoDB" id="3776116at2759"/>
<dbReference type="PANTHER" id="PTHR41813">
    <property type="entry name" value="REGULATOR PAB1642, PUTATIVE (AFU_ORTHOLOGUE AFUA_3G11955)-RELATED"/>
    <property type="match status" value="1"/>
</dbReference>
<dbReference type="InterPro" id="IPR053261">
    <property type="entry name" value="Polyketide-peptide_reg"/>
</dbReference>
<dbReference type="InterPro" id="IPR016084">
    <property type="entry name" value="Haem_Oase-like_multi-hlx"/>
</dbReference>
<dbReference type="CDD" id="cd19357">
    <property type="entry name" value="TenA_E_At3g16990-like"/>
    <property type="match status" value="1"/>
</dbReference>
<protein>
    <recommendedName>
        <fullName evidence="4">Heme oxygenase-like protein</fullName>
    </recommendedName>
</protein>
<dbReference type="AlphaFoldDB" id="A0A8J2I2S0"/>
<feature type="region of interest" description="Disordered" evidence="1">
    <location>
        <begin position="384"/>
        <end position="416"/>
    </location>
</feature>
<dbReference type="Proteomes" id="UP000676310">
    <property type="component" value="Unassembled WGS sequence"/>
</dbReference>
<organism evidence="2 3">
    <name type="scientific">Alternaria atra</name>
    <dbReference type="NCBI Taxonomy" id="119953"/>
    <lineage>
        <taxon>Eukaryota</taxon>
        <taxon>Fungi</taxon>
        <taxon>Dikarya</taxon>
        <taxon>Ascomycota</taxon>
        <taxon>Pezizomycotina</taxon>
        <taxon>Dothideomycetes</taxon>
        <taxon>Pleosporomycetidae</taxon>
        <taxon>Pleosporales</taxon>
        <taxon>Pleosporineae</taxon>
        <taxon>Pleosporaceae</taxon>
        <taxon>Alternaria</taxon>
        <taxon>Alternaria sect. Ulocladioides</taxon>
    </lineage>
</organism>
<dbReference type="Gene3D" id="1.20.910.10">
    <property type="entry name" value="Heme oxygenase-like"/>
    <property type="match status" value="1"/>
</dbReference>
<name>A0A8J2I2S0_9PLEO</name>